<sequence length="195" mass="22491">MNIADKFDYNQQKLKQLSGNEHISFNNSVFLSERQTADRNFALGYYMKENQDLVRSFNFHNYDNLRHTPRKNDPRVQTVDQQANMVVNLIFSAYNGDVTAIRRCALLGMDMSHADYDGRTALHVAAAEGHYPVVQFLLEKCHCSPFLVDRWGFMPIDDAKRFQHTKTTELLHNFMEKEKAKGNAPNSLSDEEINA</sequence>
<dbReference type="EMBL" id="BMAT01011919">
    <property type="protein sequence ID" value="GFR81951.1"/>
    <property type="molecule type" value="Genomic_DNA"/>
</dbReference>
<dbReference type="GO" id="GO:0006537">
    <property type="term" value="P:glutamate biosynthetic process"/>
    <property type="evidence" value="ECO:0007669"/>
    <property type="project" value="TreeGrafter"/>
</dbReference>
<dbReference type="PANTHER" id="PTHR12544">
    <property type="entry name" value="GLUTAMINASE"/>
    <property type="match status" value="1"/>
</dbReference>
<dbReference type="SMART" id="SM00248">
    <property type="entry name" value="ANK"/>
    <property type="match status" value="1"/>
</dbReference>
<comment type="subunit">
    <text evidence="2">Homotetramer.</text>
</comment>
<dbReference type="Pfam" id="PF04960">
    <property type="entry name" value="Glutaminase"/>
    <property type="match status" value="1"/>
</dbReference>
<evidence type="ECO:0000256" key="5">
    <source>
        <dbReference type="ARBA" id="ARBA00049534"/>
    </source>
</evidence>
<dbReference type="GO" id="GO:0004359">
    <property type="term" value="F:glutaminase activity"/>
    <property type="evidence" value="ECO:0007669"/>
    <property type="project" value="UniProtKB-EC"/>
</dbReference>
<evidence type="ECO:0000256" key="4">
    <source>
        <dbReference type="ARBA" id="ARBA00022801"/>
    </source>
</evidence>
<comment type="catalytic activity">
    <reaction evidence="5">
        <text>L-glutamine + H2O = L-glutamate + NH4(+)</text>
        <dbReference type="Rhea" id="RHEA:15889"/>
        <dbReference type="ChEBI" id="CHEBI:15377"/>
        <dbReference type="ChEBI" id="CHEBI:28938"/>
        <dbReference type="ChEBI" id="CHEBI:29985"/>
        <dbReference type="ChEBI" id="CHEBI:58359"/>
        <dbReference type="EC" id="3.5.1.2"/>
    </reaction>
</comment>
<evidence type="ECO:0000256" key="6">
    <source>
        <dbReference type="PROSITE-ProRule" id="PRU00023"/>
    </source>
</evidence>
<dbReference type="InterPro" id="IPR002110">
    <property type="entry name" value="Ankyrin_rpt"/>
</dbReference>
<dbReference type="InterPro" id="IPR012338">
    <property type="entry name" value="Beta-lactam/transpept-like"/>
</dbReference>
<organism evidence="7 8">
    <name type="scientific">Elysia marginata</name>
    <dbReference type="NCBI Taxonomy" id="1093978"/>
    <lineage>
        <taxon>Eukaryota</taxon>
        <taxon>Metazoa</taxon>
        <taxon>Spiralia</taxon>
        <taxon>Lophotrochozoa</taxon>
        <taxon>Mollusca</taxon>
        <taxon>Gastropoda</taxon>
        <taxon>Heterobranchia</taxon>
        <taxon>Euthyneura</taxon>
        <taxon>Panpulmonata</taxon>
        <taxon>Sacoglossa</taxon>
        <taxon>Placobranchoidea</taxon>
        <taxon>Plakobranchidae</taxon>
        <taxon>Elysia</taxon>
    </lineage>
</organism>
<dbReference type="Proteomes" id="UP000762676">
    <property type="component" value="Unassembled WGS sequence"/>
</dbReference>
<keyword evidence="6" id="KW-0040">ANK repeat</keyword>
<gene>
    <name evidence="7" type="ORF">ElyMa_005937900</name>
</gene>
<keyword evidence="4" id="KW-0378">Hydrolase</keyword>
<comment type="similarity">
    <text evidence="1">Belongs to the glutaminase family.</text>
</comment>
<dbReference type="PROSITE" id="PS50297">
    <property type="entry name" value="ANK_REP_REGION"/>
    <property type="match status" value="1"/>
</dbReference>
<dbReference type="SUPFAM" id="SSF48403">
    <property type="entry name" value="Ankyrin repeat"/>
    <property type="match status" value="1"/>
</dbReference>
<evidence type="ECO:0000256" key="2">
    <source>
        <dbReference type="ARBA" id="ARBA00011881"/>
    </source>
</evidence>
<feature type="repeat" description="ANK" evidence="6">
    <location>
        <begin position="117"/>
        <end position="140"/>
    </location>
</feature>
<dbReference type="Gene3D" id="3.40.710.10">
    <property type="entry name" value="DD-peptidase/beta-lactamase superfamily"/>
    <property type="match status" value="1"/>
</dbReference>
<dbReference type="GO" id="GO:0006543">
    <property type="term" value="P:L-glutamine catabolic process"/>
    <property type="evidence" value="ECO:0007669"/>
    <property type="project" value="TreeGrafter"/>
</dbReference>
<dbReference type="AlphaFoldDB" id="A0AAV4GBA1"/>
<dbReference type="FunFam" id="1.25.40.20:FF:000069">
    <property type="entry name" value="Glutaminase, isoform E"/>
    <property type="match status" value="1"/>
</dbReference>
<dbReference type="InterPro" id="IPR036770">
    <property type="entry name" value="Ankyrin_rpt-contain_sf"/>
</dbReference>
<keyword evidence="8" id="KW-1185">Reference proteome</keyword>
<accession>A0AAV4GBA1</accession>
<dbReference type="Gene3D" id="1.25.40.20">
    <property type="entry name" value="Ankyrin repeat-containing domain"/>
    <property type="match status" value="1"/>
</dbReference>
<evidence type="ECO:0000313" key="7">
    <source>
        <dbReference type="EMBL" id="GFR81951.1"/>
    </source>
</evidence>
<evidence type="ECO:0000256" key="3">
    <source>
        <dbReference type="ARBA" id="ARBA00012918"/>
    </source>
</evidence>
<evidence type="ECO:0000256" key="1">
    <source>
        <dbReference type="ARBA" id="ARBA00011076"/>
    </source>
</evidence>
<dbReference type="SUPFAM" id="SSF56601">
    <property type="entry name" value="beta-lactamase/transpeptidase-like"/>
    <property type="match status" value="1"/>
</dbReference>
<name>A0AAV4GBA1_9GAST</name>
<dbReference type="PROSITE" id="PS50088">
    <property type="entry name" value="ANK_REPEAT"/>
    <property type="match status" value="1"/>
</dbReference>
<evidence type="ECO:0000313" key="8">
    <source>
        <dbReference type="Proteomes" id="UP000762676"/>
    </source>
</evidence>
<protein>
    <recommendedName>
        <fullName evidence="3">glutaminase</fullName>
        <ecNumber evidence="3">3.5.1.2</ecNumber>
    </recommendedName>
</protein>
<reference evidence="7 8" key="1">
    <citation type="journal article" date="2021" name="Elife">
        <title>Chloroplast acquisition without the gene transfer in kleptoplastic sea slugs, Plakobranchus ocellatus.</title>
        <authorList>
            <person name="Maeda T."/>
            <person name="Takahashi S."/>
            <person name="Yoshida T."/>
            <person name="Shimamura S."/>
            <person name="Takaki Y."/>
            <person name="Nagai Y."/>
            <person name="Toyoda A."/>
            <person name="Suzuki Y."/>
            <person name="Arimoto A."/>
            <person name="Ishii H."/>
            <person name="Satoh N."/>
            <person name="Nishiyama T."/>
            <person name="Hasebe M."/>
            <person name="Maruyama T."/>
            <person name="Minagawa J."/>
            <person name="Obokata J."/>
            <person name="Shigenobu S."/>
        </authorList>
    </citation>
    <scope>NUCLEOTIDE SEQUENCE [LARGE SCALE GENOMIC DNA]</scope>
</reference>
<comment type="caution">
    <text evidence="7">The sequence shown here is derived from an EMBL/GenBank/DDBJ whole genome shotgun (WGS) entry which is preliminary data.</text>
</comment>
<dbReference type="InterPro" id="IPR015868">
    <property type="entry name" value="Glutaminase"/>
</dbReference>
<dbReference type="EC" id="3.5.1.2" evidence="3"/>
<dbReference type="PANTHER" id="PTHR12544:SF29">
    <property type="entry name" value="GLUTAMINASE"/>
    <property type="match status" value="1"/>
</dbReference>
<dbReference type="Pfam" id="PF13637">
    <property type="entry name" value="Ank_4"/>
    <property type="match status" value="1"/>
</dbReference>
<proteinExistence type="inferred from homology"/>